<accession>A0A7J7EDI7</accession>
<keyword evidence="4" id="KW-0747">Spliceosome</keyword>
<feature type="region of interest" description="Disordered" evidence="9">
    <location>
        <begin position="72"/>
        <end position="130"/>
    </location>
</feature>
<evidence type="ECO:0008006" key="12">
    <source>
        <dbReference type="Google" id="ProtNLM"/>
    </source>
</evidence>
<evidence type="ECO:0000256" key="9">
    <source>
        <dbReference type="SAM" id="MobiDB-lite"/>
    </source>
</evidence>
<evidence type="ECO:0000256" key="1">
    <source>
        <dbReference type="ARBA" id="ARBA00004123"/>
    </source>
</evidence>
<evidence type="ECO:0000313" key="11">
    <source>
        <dbReference type="Proteomes" id="UP000551758"/>
    </source>
</evidence>
<comment type="caution">
    <text evidence="10">The sequence shown here is derived from an EMBL/GenBank/DDBJ whole genome shotgun (WGS) entry which is preliminary data.</text>
</comment>
<dbReference type="InterPro" id="IPR027078">
    <property type="entry name" value="snRNP-E"/>
</dbReference>
<protein>
    <recommendedName>
        <fullName evidence="12">LSM domain-containing protein</fullName>
    </recommendedName>
</protein>
<comment type="similarity">
    <text evidence="2">Belongs to the snRNP Sm proteins family.</text>
</comment>
<feature type="region of interest" description="Disordered" evidence="9">
    <location>
        <begin position="1"/>
        <end position="21"/>
    </location>
</feature>
<keyword evidence="7" id="KW-0539">Nucleus</keyword>
<evidence type="ECO:0000256" key="4">
    <source>
        <dbReference type="ARBA" id="ARBA00022728"/>
    </source>
</evidence>
<dbReference type="InterPro" id="IPR010920">
    <property type="entry name" value="LSM_dom_sf"/>
</dbReference>
<gene>
    <name evidence="10" type="ORF">HPG69_017527</name>
</gene>
<sequence length="150" mass="16348">MALDKDEPEHLPLRSGPKRAEGDVQPINLVFRHLQKSSWIQVWLQEQGSVQTGGWIVGSDEYVNLGLADAEETHSQDKSGKQLVGSISGKPTLLAPPSVRTGKRTQRGSSPTPARSLRCAGASHRRPVSTKPQLLLPTQRALHTLLCLCT</sequence>
<dbReference type="AlphaFoldDB" id="A0A7J7EDI7"/>
<keyword evidence="8" id="KW-0687">Ribonucleoprotein</keyword>
<dbReference type="GO" id="GO:0003723">
    <property type="term" value="F:RNA binding"/>
    <property type="evidence" value="ECO:0007669"/>
    <property type="project" value="UniProtKB-KW"/>
</dbReference>
<evidence type="ECO:0000256" key="2">
    <source>
        <dbReference type="ARBA" id="ARBA00006850"/>
    </source>
</evidence>
<keyword evidence="5" id="KW-0694">RNA-binding</keyword>
<name>A0A7J7EDI7_DICBM</name>
<dbReference type="GO" id="GO:0000398">
    <property type="term" value="P:mRNA splicing, via spliceosome"/>
    <property type="evidence" value="ECO:0007669"/>
    <property type="project" value="InterPro"/>
</dbReference>
<evidence type="ECO:0000256" key="5">
    <source>
        <dbReference type="ARBA" id="ARBA00022884"/>
    </source>
</evidence>
<evidence type="ECO:0000256" key="3">
    <source>
        <dbReference type="ARBA" id="ARBA00022664"/>
    </source>
</evidence>
<evidence type="ECO:0000256" key="6">
    <source>
        <dbReference type="ARBA" id="ARBA00023187"/>
    </source>
</evidence>
<keyword evidence="3" id="KW-0507">mRNA processing</keyword>
<keyword evidence="11" id="KW-1185">Reference proteome</keyword>
<evidence type="ECO:0000256" key="7">
    <source>
        <dbReference type="ARBA" id="ARBA00023242"/>
    </source>
</evidence>
<reference evidence="10 11" key="1">
    <citation type="journal article" date="2020" name="Mol. Biol. Evol.">
        <title>Interspecific Gene Flow and the Evolution of Specialization in Black and White Rhinoceros.</title>
        <authorList>
            <person name="Moodley Y."/>
            <person name="Westbury M.V."/>
            <person name="Russo I.M."/>
            <person name="Gopalakrishnan S."/>
            <person name="Rakotoarivelo A."/>
            <person name="Olsen R.A."/>
            <person name="Prost S."/>
            <person name="Tunstall T."/>
            <person name="Ryder O.A."/>
            <person name="Dalen L."/>
            <person name="Bruford M.W."/>
        </authorList>
    </citation>
    <scope>NUCLEOTIDE SEQUENCE [LARGE SCALE GENOMIC DNA]</scope>
    <source>
        <strain evidence="10">SBR-YM</strain>
        <tissue evidence="10">Skin</tissue>
    </source>
</reference>
<dbReference type="GO" id="GO:0005681">
    <property type="term" value="C:spliceosomal complex"/>
    <property type="evidence" value="ECO:0007669"/>
    <property type="project" value="UniProtKB-KW"/>
</dbReference>
<evidence type="ECO:0000313" key="10">
    <source>
        <dbReference type="EMBL" id="KAF5913751.1"/>
    </source>
</evidence>
<evidence type="ECO:0000256" key="8">
    <source>
        <dbReference type="ARBA" id="ARBA00023274"/>
    </source>
</evidence>
<keyword evidence="6" id="KW-0508">mRNA splicing</keyword>
<organism evidence="10 11">
    <name type="scientific">Diceros bicornis minor</name>
    <name type="common">South-central black rhinoceros</name>
    <dbReference type="NCBI Taxonomy" id="77932"/>
    <lineage>
        <taxon>Eukaryota</taxon>
        <taxon>Metazoa</taxon>
        <taxon>Chordata</taxon>
        <taxon>Craniata</taxon>
        <taxon>Vertebrata</taxon>
        <taxon>Euteleostomi</taxon>
        <taxon>Mammalia</taxon>
        <taxon>Eutheria</taxon>
        <taxon>Laurasiatheria</taxon>
        <taxon>Perissodactyla</taxon>
        <taxon>Rhinocerotidae</taxon>
        <taxon>Diceros</taxon>
    </lineage>
</organism>
<dbReference type="Proteomes" id="UP000551758">
    <property type="component" value="Unassembled WGS sequence"/>
</dbReference>
<comment type="subcellular location">
    <subcellularLocation>
        <location evidence="1">Nucleus</location>
    </subcellularLocation>
</comment>
<proteinExistence type="inferred from homology"/>
<dbReference type="SUPFAM" id="SSF50182">
    <property type="entry name" value="Sm-like ribonucleoproteins"/>
    <property type="match status" value="1"/>
</dbReference>
<dbReference type="PANTHER" id="PTHR11193">
    <property type="entry name" value="SMALL NUCLEAR RIBONUCLEOPROTEIN E"/>
    <property type="match status" value="1"/>
</dbReference>
<dbReference type="EMBL" id="JACDTQ010003584">
    <property type="protein sequence ID" value="KAF5913751.1"/>
    <property type="molecule type" value="Genomic_DNA"/>
</dbReference>
<dbReference type="Gene3D" id="2.30.30.100">
    <property type="match status" value="1"/>
</dbReference>